<dbReference type="InterPro" id="IPR036291">
    <property type="entry name" value="NAD(P)-bd_dom_sf"/>
</dbReference>
<sequence length="78" mass="8607">MPVQSFKRTILITGSTDGIGKQTALDLATHPDNYVIVHGRSEEKCEATREQIIKETGNRANIDYIAADLSIMKEVGVF</sequence>
<dbReference type="AlphaFoldDB" id="A0A1I7WCQ9"/>
<evidence type="ECO:0000313" key="2">
    <source>
        <dbReference type="Proteomes" id="UP000095283"/>
    </source>
</evidence>
<dbReference type="PANTHER" id="PTHR43157">
    <property type="entry name" value="PHOSPHATIDYLINOSITOL-GLYCAN BIOSYNTHESIS CLASS F PROTEIN-RELATED"/>
    <property type="match status" value="1"/>
</dbReference>
<name>A0A1I7WCQ9_HETBA</name>
<dbReference type="Gene3D" id="3.40.50.720">
    <property type="entry name" value="NAD(P)-binding Rossmann-like Domain"/>
    <property type="match status" value="1"/>
</dbReference>
<dbReference type="Proteomes" id="UP000095283">
    <property type="component" value="Unplaced"/>
</dbReference>
<evidence type="ECO:0000256" key="1">
    <source>
        <dbReference type="ARBA" id="ARBA00023002"/>
    </source>
</evidence>
<keyword evidence="1" id="KW-0560">Oxidoreductase</keyword>
<evidence type="ECO:0000313" key="3">
    <source>
        <dbReference type="WBParaSite" id="Hba_02508"/>
    </source>
</evidence>
<dbReference type="GO" id="GO:0016491">
    <property type="term" value="F:oxidoreductase activity"/>
    <property type="evidence" value="ECO:0007669"/>
    <property type="project" value="UniProtKB-KW"/>
</dbReference>
<organism evidence="2 3">
    <name type="scientific">Heterorhabditis bacteriophora</name>
    <name type="common">Entomopathogenic nematode worm</name>
    <dbReference type="NCBI Taxonomy" id="37862"/>
    <lineage>
        <taxon>Eukaryota</taxon>
        <taxon>Metazoa</taxon>
        <taxon>Ecdysozoa</taxon>
        <taxon>Nematoda</taxon>
        <taxon>Chromadorea</taxon>
        <taxon>Rhabditida</taxon>
        <taxon>Rhabditina</taxon>
        <taxon>Rhabditomorpha</taxon>
        <taxon>Strongyloidea</taxon>
        <taxon>Heterorhabditidae</taxon>
        <taxon>Heterorhabditis</taxon>
    </lineage>
</organism>
<keyword evidence="2" id="KW-1185">Reference proteome</keyword>
<dbReference type="InterPro" id="IPR002347">
    <property type="entry name" value="SDR_fam"/>
</dbReference>
<reference evidence="3" key="1">
    <citation type="submission" date="2016-11" db="UniProtKB">
        <authorList>
            <consortium name="WormBaseParasite"/>
        </authorList>
    </citation>
    <scope>IDENTIFICATION</scope>
</reference>
<accession>A0A1I7WCQ9</accession>
<dbReference type="SUPFAM" id="SSF51735">
    <property type="entry name" value="NAD(P)-binding Rossmann-fold domains"/>
    <property type="match status" value="1"/>
</dbReference>
<dbReference type="Pfam" id="PF00106">
    <property type="entry name" value="adh_short"/>
    <property type="match status" value="1"/>
</dbReference>
<proteinExistence type="predicted"/>
<protein>
    <submittedName>
        <fullName evidence="3">NAD(P)-binding protein</fullName>
    </submittedName>
</protein>
<dbReference type="PANTHER" id="PTHR43157:SF31">
    <property type="entry name" value="PHOSPHATIDYLINOSITOL-GLYCAN BIOSYNTHESIS CLASS F PROTEIN"/>
    <property type="match status" value="1"/>
</dbReference>
<dbReference type="WBParaSite" id="Hba_02508">
    <property type="protein sequence ID" value="Hba_02508"/>
    <property type="gene ID" value="Hba_02508"/>
</dbReference>